<reference evidence="1" key="1">
    <citation type="submission" date="2020-05" db="EMBL/GenBank/DDBJ databases">
        <authorList>
            <person name="Zhu T."/>
            <person name="Keshari N."/>
            <person name="Lu X."/>
        </authorList>
    </citation>
    <scope>NUCLEOTIDE SEQUENCE</scope>
    <source>
        <strain evidence="1">NK1-12</strain>
    </source>
</reference>
<dbReference type="RefSeq" id="WP_316429830.1">
    <property type="nucleotide sequence ID" value="NZ_CP053586.1"/>
</dbReference>
<sequence>MLLKGMQLAFLGQVSPYLFGNPPLPGDLLATSSGEAVVTRLELLGLELLVWADYGSGIEQPHGRECATCNLKIVLGGPAEMGCASDSNFETKACGWIGWKQTKRERKKRAPWICRQAWLYWEEPGGKKRSRYIPKAKLAEVERSVYELRRPIYETLKLLEKH</sequence>
<protein>
    <submittedName>
        <fullName evidence="1">Uncharacterized protein</fullName>
    </submittedName>
</protein>
<accession>A0AA96WMJ1</accession>
<name>A0AA96WMJ1_9CYAN</name>
<dbReference type="AlphaFoldDB" id="A0AA96WMJ1"/>
<organism evidence="1">
    <name type="scientific">Leptolyngbya sp. NK1-12</name>
    <dbReference type="NCBI Taxonomy" id="2547451"/>
    <lineage>
        <taxon>Bacteria</taxon>
        <taxon>Bacillati</taxon>
        <taxon>Cyanobacteriota</taxon>
        <taxon>Cyanophyceae</taxon>
        <taxon>Leptolyngbyales</taxon>
        <taxon>Leptolyngbyaceae</taxon>
        <taxon>Leptolyngbya group</taxon>
        <taxon>Leptolyngbya</taxon>
    </lineage>
</organism>
<dbReference type="EMBL" id="CP053586">
    <property type="protein sequence ID" value="WNZ24161.1"/>
    <property type="molecule type" value="Genomic_DNA"/>
</dbReference>
<proteinExistence type="predicted"/>
<evidence type="ECO:0000313" key="1">
    <source>
        <dbReference type="EMBL" id="WNZ24161.1"/>
    </source>
</evidence>
<gene>
    <name evidence="1" type="ORF">HJG54_15715</name>
</gene>